<evidence type="ECO:0000256" key="3">
    <source>
        <dbReference type="ARBA" id="ARBA00022982"/>
    </source>
</evidence>
<dbReference type="EMBL" id="CAJNOB010000031">
    <property type="protein sequence ID" value="CAF0700463.1"/>
    <property type="molecule type" value="Genomic_DNA"/>
</dbReference>
<dbReference type="PANTHER" id="PTHR43854">
    <property type="entry name" value="INDOLEPYRUVATE OXIDOREDUCTASE SUBUNIT IORB"/>
    <property type="match status" value="1"/>
</dbReference>
<dbReference type="InterPro" id="IPR052198">
    <property type="entry name" value="IorB_Oxidoreductase"/>
</dbReference>
<dbReference type="AlphaFoldDB" id="A0A8J2BUP2"/>
<evidence type="ECO:0000259" key="8">
    <source>
        <dbReference type="Pfam" id="PF02775"/>
    </source>
</evidence>
<dbReference type="InterPro" id="IPR046667">
    <property type="entry name" value="DUF6537"/>
</dbReference>
<reference evidence="10" key="1">
    <citation type="submission" date="2021-02" db="EMBL/GenBank/DDBJ databases">
        <authorList>
            <person name="Cremers G."/>
            <person name="Picone N."/>
        </authorList>
    </citation>
    <scope>NUCLEOTIDE SEQUENCE</scope>
    <source>
        <strain evidence="10">PQ17</strain>
    </source>
</reference>
<dbReference type="GO" id="GO:0030976">
    <property type="term" value="F:thiamine pyrophosphate binding"/>
    <property type="evidence" value="ECO:0007669"/>
    <property type="project" value="InterPro"/>
</dbReference>
<name>A0A8J2BUP2_9BACT</name>
<keyword evidence="4" id="KW-0560">Oxidoreductase</keyword>
<evidence type="ECO:0000256" key="5">
    <source>
        <dbReference type="ARBA" id="ARBA00023004"/>
    </source>
</evidence>
<feature type="domain" description="DUF6537" evidence="9">
    <location>
        <begin position="1030"/>
        <end position="1214"/>
    </location>
</feature>
<dbReference type="InterPro" id="IPR011766">
    <property type="entry name" value="TPP_enzyme_TPP-bd"/>
</dbReference>
<dbReference type="InterPro" id="IPR009014">
    <property type="entry name" value="Transketo_C/PFOR_II"/>
</dbReference>
<dbReference type="Pfam" id="PF02775">
    <property type="entry name" value="TPP_enzyme_C"/>
    <property type="match status" value="1"/>
</dbReference>
<proteinExistence type="predicted"/>
<dbReference type="Gene3D" id="3.40.50.970">
    <property type="match status" value="2"/>
</dbReference>
<evidence type="ECO:0000256" key="2">
    <source>
        <dbReference type="ARBA" id="ARBA00022485"/>
    </source>
</evidence>
<dbReference type="Proteomes" id="UP000663859">
    <property type="component" value="Unassembled WGS sequence"/>
</dbReference>
<organism evidence="10 11">
    <name type="scientific">Candidatus Methylacidithermus pantelleriae</name>
    <dbReference type="NCBI Taxonomy" id="2744239"/>
    <lineage>
        <taxon>Bacteria</taxon>
        <taxon>Pseudomonadati</taxon>
        <taxon>Verrucomicrobiota</taxon>
        <taxon>Methylacidiphilae</taxon>
        <taxon>Methylacidiphilales</taxon>
        <taxon>Methylacidiphilaceae</taxon>
        <taxon>Candidatus Methylacidithermus</taxon>
    </lineage>
</organism>
<dbReference type="InterPro" id="IPR019752">
    <property type="entry name" value="Pyrv/ketoisovalerate_OxRed_cat"/>
</dbReference>
<dbReference type="InterPro" id="IPR029061">
    <property type="entry name" value="THDP-binding"/>
</dbReference>
<protein>
    <submittedName>
        <fullName evidence="10">Indolepyruvate ferredoxin oxidoreductase</fullName>
    </submittedName>
</protein>
<feature type="domain" description="Pyruvate/ketoisovalerate oxidoreductase catalytic" evidence="7">
    <location>
        <begin position="772"/>
        <end position="964"/>
    </location>
</feature>
<evidence type="ECO:0000313" key="10">
    <source>
        <dbReference type="EMBL" id="CAF0700463.1"/>
    </source>
</evidence>
<keyword evidence="5" id="KW-0408">Iron</keyword>
<evidence type="ECO:0000256" key="1">
    <source>
        <dbReference type="ARBA" id="ARBA00022448"/>
    </source>
</evidence>
<sequence>MVSLGFPFVTGTKTLEKGLQRGGSLSSLALRMGRNGALARVDPRFLKEEGTEVFTGTELLVKGLLETHGGTHLWTGYPGSPVSGFFDAIDLVRDLLKERGIRAILANNEALAGAMLNGSQMMGLRAAAVMKSVGLHVASDGLALGNLAGAHPEGGALVIVGDDPWSESTQVPADSRFLAQHLHMPVLEPSSLQEVKDWINTAFVLSRESGCYILFLLSSYQAEGGGTVQLHHNHFDTRFSTLHPVEIDTERVDYDKVLLPPRTGKKEMELRQRWERLWRMARRLGVNEIFWPADPPFSPEHRYRIGFVSSGLSLCYLYQALEELGLESQLPILRCGISHPLDPELVREFASRVEAVVVVEERRAFLESQIACAVAQAGISCRIWGKQFPYGLPGFPDVLGLHPSLVAERLGRLLEAIGQHEDGYRDWVGLGSVAKKIQAMSTSGRNVVARTPTFCPGCPHRDSASVLLEIEKAFRDPSYMWKRHRKGPVRLVFHGDTGCYTMLMFEPYQRLMHNYSGMGLGGGTGLGVDPFITNKQVVFMGDSTFFHSGLVAISNSVKNGQDVTYLILDNRTTAMTGHQGTPATEEDLMGESRFTQRIETIARSITQQAGAPVIRIDPSDRRKYRQLLEEILLRDGVKVVIADKECAITYQRKVARREREEIARFGYLRQKRYIQINPEVCEYCLECTLSTGCPGLSIGESFFGPKIQTDLSWCVADGACAKLFACPAFEEITVIRRGRQPEPSGCRVGSRLPAPSTRLLDKRWSVYLAGVGGMGVASLTAVLVRAGHREGYRVRFCQKTGLAIRNGGVYSQVTFSPTDRSCAEPVLLRYGEADLLLGLDLLEAARALDPTFCQRVVSPERTAAIVNTAKTPTIRCLLGQEDFSVEELVEYLRGATRPGRFLAIDLFVATEQEFGTKLLANLVLLGVAFQRGELPLSLDSLQWAIRETFGHRAHENWQAFEFGRRLAEARPRAEASAKNGGYQEVLSEKLSWLEKRGSPGKKLAQALWRAVVESIGEFSLEDVVLRDLTLRLYELLLWGGEAYARRYLRVLLAVHRHDQPERGYEATQVAMESLFRVMAIKDEVYVAELLTRPERDQRDYDRYRLDLSQGESLVRRHYLCPEIQLLGRGWAIPLVVPHGILRVIARCQWLRKVLRWHRSEEAFRDYYLEAVETTLSQGAQDYDRWVAFLRVPLGVRGFRRVRSAQMEKAQVEVRQWLKRFRDDSKESLAMCSPS</sequence>
<dbReference type="PANTHER" id="PTHR43854:SF1">
    <property type="entry name" value="INDOLEPYRUVATE OXIDOREDUCTASE SUBUNIT IORB"/>
    <property type="match status" value="1"/>
</dbReference>
<dbReference type="Gene3D" id="3.40.920.10">
    <property type="entry name" value="Pyruvate-ferredoxin oxidoreductase, PFOR, domain III"/>
    <property type="match status" value="1"/>
</dbReference>
<keyword evidence="2" id="KW-0479">Metal-binding</keyword>
<dbReference type="Pfam" id="PF20169">
    <property type="entry name" value="DUF6537"/>
    <property type="match status" value="1"/>
</dbReference>
<evidence type="ECO:0000259" key="9">
    <source>
        <dbReference type="Pfam" id="PF20169"/>
    </source>
</evidence>
<dbReference type="GO" id="GO:0044281">
    <property type="term" value="P:small molecule metabolic process"/>
    <property type="evidence" value="ECO:0007669"/>
    <property type="project" value="UniProtKB-ARBA"/>
</dbReference>
<dbReference type="SUPFAM" id="SSF53323">
    <property type="entry name" value="Pyruvate-ferredoxin oxidoreductase, PFOR, domain III"/>
    <property type="match status" value="1"/>
</dbReference>
<dbReference type="Pfam" id="PF01558">
    <property type="entry name" value="POR"/>
    <property type="match status" value="1"/>
</dbReference>
<keyword evidence="11" id="KW-1185">Reference proteome</keyword>
<keyword evidence="3" id="KW-0249">Electron transport</keyword>
<dbReference type="SUPFAM" id="SSF52922">
    <property type="entry name" value="TK C-terminal domain-like"/>
    <property type="match status" value="1"/>
</dbReference>
<dbReference type="CDD" id="cd07034">
    <property type="entry name" value="TPP_PYR_PFOR_IOR-alpha_like"/>
    <property type="match status" value="1"/>
</dbReference>
<accession>A0A8J2BUP2</accession>
<dbReference type="GO" id="GO:0051539">
    <property type="term" value="F:4 iron, 4 sulfur cluster binding"/>
    <property type="evidence" value="ECO:0007669"/>
    <property type="project" value="UniProtKB-KW"/>
</dbReference>
<dbReference type="InterPro" id="IPR002880">
    <property type="entry name" value="Pyrv_Fd/Flavodoxin_OxRdtase_N"/>
</dbReference>
<dbReference type="GO" id="GO:0016903">
    <property type="term" value="F:oxidoreductase activity, acting on the aldehyde or oxo group of donors"/>
    <property type="evidence" value="ECO:0007669"/>
    <property type="project" value="InterPro"/>
</dbReference>
<evidence type="ECO:0000256" key="6">
    <source>
        <dbReference type="ARBA" id="ARBA00023014"/>
    </source>
</evidence>
<dbReference type="InterPro" id="IPR002869">
    <property type="entry name" value="Pyrv_flavodox_OxRed_cen"/>
</dbReference>
<evidence type="ECO:0000256" key="4">
    <source>
        <dbReference type="ARBA" id="ARBA00023002"/>
    </source>
</evidence>
<gene>
    <name evidence="10" type="ORF">MPNT_370003</name>
</gene>
<evidence type="ECO:0000313" key="11">
    <source>
        <dbReference type="Proteomes" id="UP000663859"/>
    </source>
</evidence>
<evidence type="ECO:0000259" key="7">
    <source>
        <dbReference type="Pfam" id="PF01558"/>
    </source>
</evidence>
<comment type="caution">
    <text evidence="10">The sequence shown here is derived from an EMBL/GenBank/DDBJ whole genome shotgun (WGS) entry which is preliminary data.</text>
</comment>
<dbReference type="SUPFAM" id="SSF52518">
    <property type="entry name" value="Thiamin diphosphate-binding fold (THDP-binding)"/>
    <property type="match status" value="2"/>
</dbReference>
<keyword evidence="6" id="KW-0411">Iron-sulfur</keyword>
<feature type="domain" description="Thiamine pyrophosphate enzyme TPP-binding" evidence="8">
    <location>
        <begin position="496"/>
        <end position="640"/>
    </location>
</feature>
<keyword evidence="1" id="KW-0813">Transport</keyword>
<keyword evidence="2" id="KW-0004">4Fe-4S</keyword>